<dbReference type="Proteomes" id="UP000259636">
    <property type="component" value="Chromosome"/>
</dbReference>
<evidence type="ECO:0000313" key="4">
    <source>
        <dbReference type="EMBL" id="AXQ58482.1"/>
    </source>
</evidence>
<feature type="transmembrane region" description="Helical" evidence="3">
    <location>
        <begin position="15"/>
        <end position="33"/>
    </location>
</feature>
<dbReference type="Pfam" id="PF04203">
    <property type="entry name" value="Sortase"/>
    <property type="match status" value="1"/>
</dbReference>
<dbReference type="KEGG" id="sky:D0C37_30330"/>
<dbReference type="InterPro" id="IPR023365">
    <property type="entry name" value="Sortase_dom-sf"/>
</dbReference>
<protein>
    <submittedName>
        <fullName evidence="4">Class F sortase</fullName>
    </submittedName>
</protein>
<reference evidence="4 5" key="1">
    <citation type="submission" date="2018-08" db="EMBL/GenBank/DDBJ databases">
        <authorList>
            <person name="Ferrada E.E."/>
            <person name="Latorre B.A."/>
        </authorList>
    </citation>
    <scope>NUCLEOTIDE SEQUENCE [LARGE SCALE GENOMIC DNA]</scope>
    <source>
        <strain evidence="4 5">VK-A60T</strain>
    </source>
</reference>
<organism evidence="4 5">
    <name type="scientific">Streptomyces koyangensis</name>
    <dbReference type="NCBI Taxonomy" id="188770"/>
    <lineage>
        <taxon>Bacteria</taxon>
        <taxon>Bacillati</taxon>
        <taxon>Actinomycetota</taxon>
        <taxon>Actinomycetes</taxon>
        <taxon>Kitasatosporales</taxon>
        <taxon>Streptomycetaceae</taxon>
        <taxon>Streptomyces</taxon>
        <taxon>Streptomyces aurantiacus group</taxon>
    </lineage>
</organism>
<accession>A0A385DJ02</accession>
<evidence type="ECO:0000256" key="2">
    <source>
        <dbReference type="SAM" id="MobiDB-lite"/>
    </source>
</evidence>
<dbReference type="GO" id="GO:0016787">
    <property type="term" value="F:hydrolase activity"/>
    <property type="evidence" value="ECO:0007669"/>
    <property type="project" value="UniProtKB-KW"/>
</dbReference>
<dbReference type="InterPro" id="IPR042001">
    <property type="entry name" value="Sortase_F"/>
</dbReference>
<dbReference type="InterPro" id="IPR005754">
    <property type="entry name" value="Sortase"/>
</dbReference>
<keyword evidence="3" id="KW-0472">Membrane</keyword>
<keyword evidence="1" id="KW-0378">Hydrolase</keyword>
<name>A0A385DJ02_9ACTN</name>
<dbReference type="SUPFAM" id="SSF63817">
    <property type="entry name" value="Sortase"/>
    <property type="match status" value="1"/>
</dbReference>
<keyword evidence="3" id="KW-1133">Transmembrane helix</keyword>
<dbReference type="AlphaFoldDB" id="A0A385DJ02"/>
<dbReference type="CDD" id="cd05829">
    <property type="entry name" value="Sortase_F"/>
    <property type="match status" value="1"/>
</dbReference>
<keyword evidence="3" id="KW-0812">Transmembrane</keyword>
<feature type="region of interest" description="Disordered" evidence="2">
    <location>
        <begin position="38"/>
        <end position="67"/>
    </location>
</feature>
<evidence type="ECO:0000256" key="3">
    <source>
        <dbReference type="SAM" id="Phobius"/>
    </source>
</evidence>
<dbReference type="GeneID" id="300118422"/>
<dbReference type="NCBIfam" id="NF033748">
    <property type="entry name" value="class_F_sortase"/>
    <property type="match status" value="1"/>
</dbReference>
<dbReference type="Gene3D" id="2.40.260.10">
    <property type="entry name" value="Sortase"/>
    <property type="match status" value="1"/>
</dbReference>
<gene>
    <name evidence="4" type="ORF">D0C37_30330</name>
</gene>
<evidence type="ECO:0000256" key="1">
    <source>
        <dbReference type="ARBA" id="ARBA00022801"/>
    </source>
</evidence>
<proteinExistence type="predicted"/>
<sequence length="223" mass="22530">MPEPRPFDRLGPPSWPAPWGILALLLLAGLALIRNGSGEFDSGPPQPAPAAATGTRSPAALPDTAGAVPAALPASPAVRVRVPEAGVDAPVRPVGLDDAGWIDPPPARAPHPAGWFTGSPAPGAGGTSVLVGHVDGAQGPAVFHGLGAVEKGGRVEVARADGRAAVFTVYGVDVVPKQGFPARRVYGDTGRPELRLITCGGSYRPAGGYDANVVVFARLNAVT</sequence>
<dbReference type="RefSeq" id="WP_117350697.1">
    <property type="nucleotide sequence ID" value="NZ_CP031742.1"/>
</dbReference>
<dbReference type="EMBL" id="CP031742">
    <property type="protein sequence ID" value="AXQ58482.1"/>
    <property type="molecule type" value="Genomic_DNA"/>
</dbReference>
<evidence type="ECO:0000313" key="5">
    <source>
        <dbReference type="Proteomes" id="UP000259636"/>
    </source>
</evidence>